<keyword evidence="3" id="KW-0677">Repeat</keyword>
<dbReference type="InterPro" id="IPR036236">
    <property type="entry name" value="Znf_C2H2_sf"/>
</dbReference>
<dbReference type="GO" id="GO:0008270">
    <property type="term" value="F:zinc ion binding"/>
    <property type="evidence" value="ECO:0007669"/>
    <property type="project" value="UniProtKB-KW"/>
</dbReference>
<dbReference type="Proteomes" id="UP000005408">
    <property type="component" value="Unassembled WGS sequence"/>
</dbReference>
<feature type="domain" description="C2H2-type" evidence="11">
    <location>
        <begin position="603"/>
        <end position="630"/>
    </location>
</feature>
<evidence type="ECO:0000256" key="1">
    <source>
        <dbReference type="ARBA" id="ARBA00004123"/>
    </source>
</evidence>
<evidence type="ECO:0000256" key="4">
    <source>
        <dbReference type="ARBA" id="ARBA00022771"/>
    </source>
</evidence>
<evidence type="ECO:0000256" key="2">
    <source>
        <dbReference type="ARBA" id="ARBA00022723"/>
    </source>
</evidence>
<keyword evidence="13" id="KW-1185">Reference proteome</keyword>
<feature type="domain" description="C2H2-type" evidence="11">
    <location>
        <begin position="714"/>
        <end position="741"/>
    </location>
</feature>
<comment type="subcellular location">
    <subcellularLocation>
        <location evidence="1">Nucleus</location>
    </subcellularLocation>
</comment>
<organism evidence="12 13">
    <name type="scientific">Magallana gigas</name>
    <name type="common">Pacific oyster</name>
    <name type="synonym">Crassostrea gigas</name>
    <dbReference type="NCBI Taxonomy" id="29159"/>
    <lineage>
        <taxon>Eukaryota</taxon>
        <taxon>Metazoa</taxon>
        <taxon>Spiralia</taxon>
        <taxon>Lophotrochozoa</taxon>
        <taxon>Mollusca</taxon>
        <taxon>Bivalvia</taxon>
        <taxon>Autobranchia</taxon>
        <taxon>Pteriomorphia</taxon>
        <taxon>Ostreida</taxon>
        <taxon>Ostreoidea</taxon>
        <taxon>Ostreidae</taxon>
        <taxon>Magallana</taxon>
    </lineage>
</organism>
<evidence type="ECO:0000256" key="5">
    <source>
        <dbReference type="ARBA" id="ARBA00022833"/>
    </source>
</evidence>
<keyword evidence="4 9" id="KW-0863">Zinc-finger</keyword>
<dbReference type="InterPro" id="IPR013087">
    <property type="entry name" value="Znf_C2H2_type"/>
</dbReference>
<keyword evidence="7" id="KW-0804">Transcription</keyword>
<evidence type="ECO:0000256" key="6">
    <source>
        <dbReference type="ARBA" id="ARBA00023015"/>
    </source>
</evidence>
<dbReference type="FunFam" id="3.30.160.60:FF:001732">
    <property type="entry name" value="Zgc:162936"/>
    <property type="match status" value="1"/>
</dbReference>
<keyword evidence="5" id="KW-0862">Zinc</keyword>
<evidence type="ECO:0000313" key="12">
    <source>
        <dbReference type="EnsemblMetazoa" id="G20631.15:cds"/>
    </source>
</evidence>
<protein>
    <recommendedName>
        <fullName evidence="11">C2H2-type domain-containing protein</fullName>
    </recommendedName>
</protein>
<dbReference type="CDD" id="cd00065">
    <property type="entry name" value="FYVE_like_SF"/>
    <property type="match status" value="1"/>
</dbReference>
<evidence type="ECO:0000313" key="13">
    <source>
        <dbReference type="Proteomes" id="UP000005408"/>
    </source>
</evidence>
<feature type="domain" description="C2H2-type" evidence="11">
    <location>
        <begin position="440"/>
        <end position="467"/>
    </location>
</feature>
<dbReference type="Pfam" id="PF00096">
    <property type="entry name" value="zf-C2H2"/>
    <property type="match status" value="4"/>
</dbReference>
<dbReference type="FunFam" id="3.30.160.60:FF:001840">
    <property type="entry name" value="Paternally-expressed gene 3 protein"/>
    <property type="match status" value="1"/>
</dbReference>
<keyword evidence="6" id="KW-0805">Transcription regulation</keyword>
<dbReference type="PROSITE" id="PS00028">
    <property type="entry name" value="ZINC_FINGER_C2H2_1"/>
    <property type="match status" value="8"/>
</dbReference>
<dbReference type="SUPFAM" id="SSF57667">
    <property type="entry name" value="beta-beta-alpha zinc fingers"/>
    <property type="match status" value="5"/>
</dbReference>
<feature type="domain" description="C2H2-type" evidence="11">
    <location>
        <begin position="742"/>
        <end position="769"/>
    </location>
</feature>
<name>A0A8W8JRY1_MAGGI</name>
<feature type="compositionally biased region" description="Polar residues" evidence="10">
    <location>
        <begin position="132"/>
        <end position="145"/>
    </location>
</feature>
<feature type="region of interest" description="Disordered" evidence="10">
    <location>
        <begin position="132"/>
        <end position="153"/>
    </location>
</feature>
<evidence type="ECO:0000256" key="3">
    <source>
        <dbReference type="ARBA" id="ARBA00022737"/>
    </source>
</evidence>
<feature type="domain" description="C2H2-type" evidence="11">
    <location>
        <begin position="770"/>
        <end position="797"/>
    </location>
</feature>
<evidence type="ECO:0000256" key="8">
    <source>
        <dbReference type="ARBA" id="ARBA00023242"/>
    </source>
</evidence>
<dbReference type="GO" id="GO:0001227">
    <property type="term" value="F:DNA-binding transcription repressor activity, RNA polymerase II-specific"/>
    <property type="evidence" value="ECO:0007669"/>
    <property type="project" value="TreeGrafter"/>
</dbReference>
<dbReference type="Gene3D" id="3.30.160.60">
    <property type="entry name" value="Classic Zinc Finger"/>
    <property type="match status" value="8"/>
</dbReference>
<dbReference type="GO" id="GO:0000978">
    <property type="term" value="F:RNA polymerase II cis-regulatory region sequence-specific DNA binding"/>
    <property type="evidence" value="ECO:0007669"/>
    <property type="project" value="TreeGrafter"/>
</dbReference>
<keyword evidence="2" id="KW-0479">Metal-binding</keyword>
<keyword evidence="8" id="KW-0539">Nucleus</keyword>
<evidence type="ECO:0000256" key="9">
    <source>
        <dbReference type="PROSITE-ProRule" id="PRU00042"/>
    </source>
</evidence>
<feature type="domain" description="C2H2-type" evidence="11">
    <location>
        <begin position="659"/>
        <end position="686"/>
    </location>
</feature>
<dbReference type="Pfam" id="PF13894">
    <property type="entry name" value="zf-C2H2_4"/>
    <property type="match status" value="1"/>
</dbReference>
<dbReference type="FunFam" id="3.30.160.60:FF:000624">
    <property type="entry name" value="zinc finger protein 697"/>
    <property type="match status" value="1"/>
</dbReference>
<feature type="domain" description="C2H2-type" evidence="11">
    <location>
        <begin position="688"/>
        <end position="713"/>
    </location>
</feature>
<dbReference type="AlphaFoldDB" id="A0A8W8JRY1"/>
<dbReference type="PANTHER" id="PTHR24399:SF23">
    <property type="entry name" value="C2H2-TYPE DOMAIN-CONTAINING PROTEIN"/>
    <property type="match status" value="1"/>
</dbReference>
<evidence type="ECO:0000256" key="10">
    <source>
        <dbReference type="SAM" id="MobiDB-lite"/>
    </source>
</evidence>
<reference evidence="12" key="1">
    <citation type="submission" date="2022-08" db="UniProtKB">
        <authorList>
            <consortium name="EnsemblMetazoa"/>
        </authorList>
    </citation>
    <scope>IDENTIFICATION</scope>
    <source>
        <strain evidence="12">05x7-T-G4-1.051#20</strain>
    </source>
</reference>
<evidence type="ECO:0000256" key="7">
    <source>
        <dbReference type="ARBA" id="ARBA00023163"/>
    </source>
</evidence>
<sequence length="876" mass="98385">MSYSISLYTHQVFLFCSNYTTRLSRHLDKTTHARNTQFEFCYTQYCSRVVVPCTTKNLAPPTPFCLRFTSYKGQDGVMEEDTISTMKMEDSGGERGNLSFGMPSMSGEPVVITYTTESTEDAAQLQEKNELKANTTCTETSQQDTEAAESDSFSEALAGEQLLQMANAIVMEQGQMGGVEENQHQIVQTVDENGTVVKEMQIVQNSEGETMGQLQTMAEYTDEDGAIHQVPVKLDNDNQLVQLVPVSTEDGNQVYIQVLNPDKTDGLSTKESPTEIQEVLITENQLGQEMISQDESMDGQEITIENVQELSNYKTQVMEDGTVQIYMLDDKNKQQRGLNKTLMNIISPTKGDASGPPASSLMTIQAKKYRDVATQITVFPKFSRQGLFDVSTQVTSKEIQRDPKLRSLPNGTTIIQNSIVNQSESTIILNAGSESEMILHKCTICGKVYKNKQNWQGHIKIHAQEKVYMCGYCGKIYPRGSLSTHLRTHSELRQIAVFENLPDHLKRKNYKQAPGMVFPNEEASIIELSIADVACEIDPDLFPPPAAEVVTAPSTILPANDASLPEPAAESEVFTENDIPAKMHMEVEAEAEIQEGTKTKFIYKCNVCGKEYNNKSNCHRHLKSHTDTKGFKCGYCGKAFTHRYEVRMHCRTHTGERPYKCPICTRGFNESGNLRRHMKIHEGDNSPFKCGVCFKGFNDTLRLNAHMKVHTGEIVCDVCGKKFGKISDLYRHIKIHSGDRPYKCDLCGKTFCQKVNLITHQRTHTGQKAFRCDYCGLGFSRKTILQQHMKTHLEDEEDFSVERTAVRPGKGQVEINMEADVIEHMEALSNEFVEDGETQTTDIQDVVLEDGEEIITEATNQDIAAYKIQEVETYTD</sequence>
<dbReference type="GO" id="GO:0005654">
    <property type="term" value="C:nucleoplasm"/>
    <property type="evidence" value="ECO:0007669"/>
    <property type="project" value="TreeGrafter"/>
</dbReference>
<dbReference type="GO" id="GO:0045893">
    <property type="term" value="P:positive regulation of DNA-templated transcription"/>
    <property type="evidence" value="ECO:0007669"/>
    <property type="project" value="UniProtKB-ARBA"/>
</dbReference>
<dbReference type="SMART" id="SM00355">
    <property type="entry name" value="ZnF_C2H2"/>
    <property type="match status" value="9"/>
</dbReference>
<accession>A0A8W8JRY1</accession>
<dbReference type="GO" id="GO:0005694">
    <property type="term" value="C:chromosome"/>
    <property type="evidence" value="ECO:0007669"/>
    <property type="project" value="UniProtKB-ARBA"/>
</dbReference>
<dbReference type="PANTHER" id="PTHR24399">
    <property type="entry name" value="ZINC FINGER AND BTB DOMAIN-CONTAINING"/>
    <property type="match status" value="1"/>
</dbReference>
<dbReference type="EnsemblMetazoa" id="G20631.15">
    <property type="protein sequence ID" value="G20631.15:cds"/>
    <property type="gene ID" value="G20631"/>
</dbReference>
<dbReference type="PROSITE" id="PS50157">
    <property type="entry name" value="ZINC_FINGER_C2H2_2"/>
    <property type="match status" value="8"/>
</dbReference>
<feature type="domain" description="C2H2-type" evidence="11">
    <location>
        <begin position="631"/>
        <end position="658"/>
    </location>
</feature>
<proteinExistence type="predicted"/>
<evidence type="ECO:0000259" key="11">
    <source>
        <dbReference type="PROSITE" id="PS50157"/>
    </source>
</evidence>